<keyword evidence="1" id="KW-0217">Developmental protein</keyword>
<dbReference type="GO" id="GO:0005886">
    <property type="term" value="C:plasma membrane"/>
    <property type="evidence" value="ECO:0007669"/>
    <property type="project" value="TreeGrafter"/>
</dbReference>
<keyword evidence="7" id="KW-1185">Reference proteome</keyword>
<keyword evidence="4" id="KW-0732">Signal</keyword>
<dbReference type="InterPro" id="IPR015526">
    <property type="entry name" value="Frizzled/SFRP"/>
</dbReference>
<dbReference type="PANTHER" id="PTHR11309:SF47">
    <property type="entry name" value="FRIZZLED"/>
    <property type="match status" value="1"/>
</dbReference>
<feature type="signal peptide" evidence="4">
    <location>
        <begin position="1"/>
        <end position="27"/>
    </location>
</feature>
<feature type="domain" description="FZ" evidence="5">
    <location>
        <begin position="37"/>
        <end position="162"/>
    </location>
</feature>
<organism evidence="6 7">
    <name type="scientific">Microctonus hyperodae</name>
    <name type="common">Parasitoid wasp</name>
    <dbReference type="NCBI Taxonomy" id="165561"/>
    <lineage>
        <taxon>Eukaryota</taxon>
        <taxon>Metazoa</taxon>
        <taxon>Ecdysozoa</taxon>
        <taxon>Arthropoda</taxon>
        <taxon>Hexapoda</taxon>
        <taxon>Insecta</taxon>
        <taxon>Pterygota</taxon>
        <taxon>Neoptera</taxon>
        <taxon>Endopterygota</taxon>
        <taxon>Hymenoptera</taxon>
        <taxon>Apocrita</taxon>
        <taxon>Ichneumonoidea</taxon>
        <taxon>Braconidae</taxon>
        <taxon>Euphorinae</taxon>
        <taxon>Microctonus</taxon>
    </lineage>
</organism>
<evidence type="ECO:0000256" key="2">
    <source>
        <dbReference type="ARBA" id="ARBA00023157"/>
    </source>
</evidence>
<dbReference type="GO" id="GO:0060070">
    <property type="term" value="P:canonical Wnt signaling pathway"/>
    <property type="evidence" value="ECO:0007669"/>
    <property type="project" value="TreeGrafter"/>
</dbReference>
<feature type="chain" id="PRO_5041343905" description="FZ domain-containing protein" evidence="4">
    <location>
        <begin position="28"/>
        <end position="197"/>
    </location>
</feature>
<dbReference type="GO" id="GO:0042813">
    <property type="term" value="F:Wnt receptor activity"/>
    <property type="evidence" value="ECO:0007669"/>
    <property type="project" value="TreeGrafter"/>
</dbReference>
<dbReference type="Gene3D" id="1.10.2000.10">
    <property type="entry name" value="Frizzled cysteine-rich domain"/>
    <property type="match status" value="1"/>
</dbReference>
<evidence type="ECO:0000259" key="5">
    <source>
        <dbReference type="PROSITE" id="PS50038"/>
    </source>
</evidence>
<dbReference type="PROSITE" id="PS50038">
    <property type="entry name" value="FZ"/>
    <property type="match status" value="1"/>
</dbReference>
<reference evidence="6" key="2">
    <citation type="submission" date="2023-03" db="EMBL/GenBank/DDBJ databases">
        <authorList>
            <person name="Inwood S.N."/>
            <person name="Skelly J.G."/>
            <person name="Guhlin J."/>
            <person name="Harrop T.W.R."/>
            <person name="Goldson S.G."/>
            <person name="Dearden P.K."/>
        </authorList>
    </citation>
    <scope>NUCLEOTIDE SEQUENCE</scope>
    <source>
        <strain evidence="6">Lincoln</strain>
        <tissue evidence="6">Whole body</tissue>
    </source>
</reference>
<comment type="caution">
    <text evidence="3">Lacks conserved residue(s) required for the propagation of feature annotation.</text>
</comment>
<dbReference type="SUPFAM" id="SSF63501">
    <property type="entry name" value="Frizzled cysteine-rich domain"/>
    <property type="match status" value="1"/>
</dbReference>
<keyword evidence="2" id="KW-1015">Disulfide bond</keyword>
<dbReference type="GO" id="GO:0017147">
    <property type="term" value="F:Wnt-protein binding"/>
    <property type="evidence" value="ECO:0007669"/>
    <property type="project" value="TreeGrafter"/>
</dbReference>
<sequence length="197" mass="22402">MAINSSSFGVFGITILFFLSNVAIINATEPIEQSTTEYPSRCEKLSIKLCELNMPYNMTMMPNYLGHRFQEDAGLDVHQFTPLTKSVCKPHLVYYLCLIYAPVCTSSGKILPPCRSLCHDAQDECKLILKEAGGMDEMWPKYLSCDELPDHEANPDAECIGNPKVKLSWSLPPPKEKNQPRSNYRLVRNKYKMHNHD</sequence>
<proteinExistence type="predicted"/>
<evidence type="ECO:0000256" key="4">
    <source>
        <dbReference type="SAM" id="SignalP"/>
    </source>
</evidence>
<dbReference type="EMBL" id="JAQQBR010000003">
    <property type="protein sequence ID" value="KAK0179713.1"/>
    <property type="molecule type" value="Genomic_DNA"/>
</dbReference>
<dbReference type="InterPro" id="IPR036790">
    <property type="entry name" value="Frizzled_dom_sf"/>
</dbReference>
<comment type="caution">
    <text evidence="6">The sequence shown here is derived from an EMBL/GenBank/DDBJ whole genome shotgun (WGS) entry which is preliminary data.</text>
</comment>
<evidence type="ECO:0000256" key="1">
    <source>
        <dbReference type="ARBA" id="ARBA00022473"/>
    </source>
</evidence>
<dbReference type="PANTHER" id="PTHR11309">
    <property type="entry name" value="FRIZZLED"/>
    <property type="match status" value="1"/>
</dbReference>
<reference evidence="6" key="1">
    <citation type="journal article" date="2023" name="bioRxiv">
        <title>Scaffold-level genome assemblies of two parasitoid biocontrol wasps reveal the parthenogenesis mechanism and an associated novel virus.</title>
        <authorList>
            <person name="Inwood S."/>
            <person name="Skelly J."/>
            <person name="Guhlin J."/>
            <person name="Harrop T."/>
            <person name="Goldson S."/>
            <person name="Dearden P."/>
        </authorList>
    </citation>
    <scope>NUCLEOTIDE SEQUENCE</scope>
    <source>
        <strain evidence="6">Lincoln</strain>
        <tissue evidence="6">Whole body</tissue>
    </source>
</reference>
<evidence type="ECO:0000313" key="7">
    <source>
        <dbReference type="Proteomes" id="UP001168972"/>
    </source>
</evidence>
<dbReference type="GO" id="GO:0035567">
    <property type="term" value="P:non-canonical Wnt signaling pathway"/>
    <property type="evidence" value="ECO:0007669"/>
    <property type="project" value="TreeGrafter"/>
</dbReference>
<dbReference type="SMART" id="SM00063">
    <property type="entry name" value="FRI"/>
    <property type="match status" value="1"/>
</dbReference>
<protein>
    <recommendedName>
        <fullName evidence="5">FZ domain-containing protein</fullName>
    </recommendedName>
</protein>
<dbReference type="InterPro" id="IPR020067">
    <property type="entry name" value="Frizzled_dom"/>
</dbReference>
<dbReference type="Proteomes" id="UP001168972">
    <property type="component" value="Unassembled WGS sequence"/>
</dbReference>
<dbReference type="AlphaFoldDB" id="A0AA39G1N9"/>
<gene>
    <name evidence="6" type="ORF">PV327_005441</name>
</gene>
<evidence type="ECO:0000313" key="6">
    <source>
        <dbReference type="EMBL" id="KAK0179713.1"/>
    </source>
</evidence>
<evidence type="ECO:0000256" key="3">
    <source>
        <dbReference type="PROSITE-ProRule" id="PRU00090"/>
    </source>
</evidence>
<dbReference type="Pfam" id="PF01392">
    <property type="entry name" value="Fz"/>
    <property type="match status" value="1"/>
</dbReference>
<accession>A0AA39G1N9</accession>
<name>A0AA39G1N9_MICHY</name>